<sequence>MGRRFSGLVGSLLPLGIGYMSESLSVSGTEPCSQVSLMMSSSFCCAERGRFRRSCQLTLTCPGAERALLFNSAAVSSPKVKGASSPGSRFVIVRSGRSGAGLSRACGKKVRITFASTSTGLPCRRRPFRGGCPFFFPSMLRRMPHRR</sequence>
<name>A0A6B0UUM7_IXORI</name>
<reference evidence="1" key="1">
    <citation type="submission" date="2019-12" db="EMBL/GenBank/DDBJ databases">
        <title>An insight into the sialome of adult female Ixodes ricinus ticks feeding for 6 days.</title>
        <authorList>
            <person name="Perner J."/>
            <person name="Ribeiro J.M.C."/>
        </authorList>
    </citation>
    <scope>NUCLEOTIDE SEQUENCE</scope>
    <source>
        <strain evidence="1">Semi-engorged</strain>
        <tissue evidence="1">Salivary glands</tissue>
    </source>
</reference>
<dbReference type="EMBL" id="GIFC01011457">
    <property type="protein sequence ID" value="MXU93540.1"/>
    <property type="molecule type" value="Transcribed_RNA"/>
</dbReference>
<organism evidence="1">
    <name type="scientific">Ixodes ricinus</name>
    <name type="common">Common tick</name>
    <name type="synonym">Acarus ricinus</name>
    <dbReference type="NCBI Taxonomy" id="34613"/>
    <lineage>
        <taxon>Eukaryota</taxon>
        <taxon>Metazoa</taxon>
        <taxon>Ecdysozoa</taxon>
        <taxon>Arthropoda</taxon>
        <taxon>Chelicerata</taxon>
        <taxon>Arachnida</taxon>
        <taxon>Acari</taxon>
        <taxon>Parasitiformes</taxon>
        <taxon>Ixodida</taxon>
        <taxon>Ixodoidea</taxon>
        <taxon>Ixodidae</taxon>
        <taxon>Ixodinae</taxon>
        <taxon>Ixodes</taxon>
    </lineage>
</organism>
<dbReference type="AlphaFoldDB" id="A0A6B0UUM7"/>
<accession>A0A6B0UUM7</accession>
<protein>
    <submittedName>
        <fullName evidence="1">Uncharacterized protein</fullName>
    </submittedName>
</protein>
<evidence type="ECO:0000313" key="1">
    <source>
        <dbReference type="EMBL" id="MXU93540.1"/>
    </source>
</evidence>
<proteinExistence type="predicted"/>